<sequence length="181" mass="20213">MVTSQKTWISATRKKACHWLISTTKMSSTFLKRGMNVTHRTSSNVACILLPYGLQQRTTHHSIVGDVFGLLSAMCYGLFTGEKADIERFFGYLGIFTLFGLWWLGLELVPLCFTVVFVMKMCSFGTSSFDLEWNLSVFEELKAEVWPLNAVGLEPKFDFPSSASVAEIVLLNGFIGSVLSD</sequence>
<keyword evidence="1" id="KW-1133">Transmembrane helix</keyword>
<feature type="transmembrane region" description="Helical" evidence="1">
    <location>
        <begin position="91"/>
        <end position="118"/>
    </location>
</feature>
<proteinExistence type="predicted"/>
<evidence type="ECO:0000313" key="2">
    <source>
        <dbReference type="EMBL" id="KAK4338043.1"/>
    </source>
</evidence>
<dbReference type="AlphaFoldDB" id="A0AAE1QSL3"/>
<keyword evidence="1" id="KW-0472">Membrane</keyword>
<dbReference type="PANTHER" id="PTHR23051:SF9">
    <property type="entry name" value="EAMA DOMAIN-CONTAINING PROTEIN"/>
    <property type="match status" value="1"/>
</dbReference>
<organism evidence="2 3">
    <name type="scientific">Anisodus tanguticus</name>
    <dbReference type="NCBI Taxonomy" id="243964"/>
    <lineage>
        <taxon>Eukaryota</taxon>
        <taxon>Viridiplantae</taxon>
        <taxon>Streptophyta</taxon>
        <taxon>Embryophyta</taxon>
        <taxon>Tracheophyta</taxon>
        <taxon>Spermatophyta</taxon>
        <taxon>Magnoliopsida</taxon>
        <taxon>eudicotyledons</taxon>
        <taxon>Gunneridae</taxon>
        <taxon>Pentapetalae</taxon>
        <taxon>asterids</taxon>
        <taxon>lamiids</taxon>
        <taxon>Solanales</taxon>
        <taxon>Solanaceae</taxon>
        <taxon>Solanoideae</taxon>
        <taxon>Hyoscyameae</taxon>
        <taxon>Anisodus</taxon>
    </lineage>
</organism>
<protein>
    <submittedName>
        <fullName evidence="2">Uncharacterized protein</fullName>
    </submittedName>
</protein>
<evidence type="ECO:0000256" key="1">
    <source>
        <dbReference type="SAM" id="Phobius"/>
    </source>
</evidence>
<feature type="transmembrane region" description="Helical" evidence="1">
    <location>
        <begin position="63"/>
        <end position="79"/>
    </location>
</feature>
<accession>A0AAE1QSL3</accession>
<keyword evidence="3" id="KW-1185">Reference proteome</keyword>
<reference evidence="2" key="1">
    <citation type="submission" date="2023-12" db="EMBL/GenBank/DDBJ databases">
        <title>Genome assembly of Anisodus tanguticus.</title>
        <authorList>
            <person name="Wang Y.-J."/>
        </authorList>
    </citation>
    <scope>NUCLEOTIDE SEQUENCE</scope>
    <source>
        <strain evidence="2">KB-2021</strain>
        <tissue evidence="2">Leaf</tissue>
    </source>
</reference>
<gene>
    <name evidence="2" type="ORF">RND71_042530</name>
</gene>
<comment type="caution">
    <text evidence="2">The sequence shown here is derived from an EMBL/GenBank/DDBJ whole genome shotgun (WGS) entry which is preliminary data.</text>
</comment>
<dbReference type="PANTHER" id="PTHR23051">
    <property type="entry name" value="SOLUTE CARRIER FAMILY 35, MEMBER F5"/>
    <property type="match status" value="1"/>
</dbReference>
<dbReference type="GO" id="GO:0016020">
    <property type="term" value="C:membrane"/>
    <property type="evidence" value="ECO:0007669"/>
    <property type="project" value="TreeGrafter"/>
</dbReference>
<keyword evidence="1" id="KW-0812">Transmembrane</keyword>
<dbReference type="Proteomes" id="UP001291623">
    <property type="component" value="Unassembled WGS sequence"/>
</dbReference>
<name>A0AAE1QSL3_9SOLA</name>
<dbReference type="EMBL" id="JAVYJV010000024">
    <property type="protein sequence ID" value="KAK4338043.1"/>
    <property type="molecule type" value="Genomic_DNA"/>
</dbReference>
<evidence type="ECO:0000313" key="3">
    <source>
        <dbReference type="Proteomes" id="UP001291623"/>
    </source>
</evidence>